<reference evidence="3" key="1">
    <citation type="submission" date="2013-08" db="EMBL/GenBank/DDBJ databases">
        <authorList>
            <person name="Mendez C."/>
            <person name="Richter M."/>
            <person name="Ferrer M."/>
            <person name="Sanchez J."/>
        </authorList>
    </citation>
    <scope>NUCLEOTIDE SEQUENCE</scope>
</reference>
<organism evidence="3">
    <name type="scientific">mine drainage metagenome</name>
    <dbReference type="NCBI Taxonomy" id="410659"/>
    <lineage>
        <taxon>unclassified sequences</taxon>
        <taxon>metagenomes</taxon>
        <taxon>ecological metagenomes</taxon>
    </lineage>
</organism>
<keyword evidence="1" id="KW-0285">Flavoprotein</keyword>
<evidence type="ECO:0000256" key="1">
    <source>
        <dbReference type="ARBA" id="ARBA00022630"/>
    </source>
</evidence>
<dbReference type="SUPFAM" id="SSF47203">
    <property type="entry name" value="Acyl-CoA dehydrogenase C-terminal domain-like"/>
    <property type="match status" value="1"/>
</dbReference>
<accession>T0Z0D0</accession>
<proteinExistence type="predicted"/>
<feature type="domain" description="Acyl-CoA dehydrogenase/oxidase C-terminal" evidence="2">
    <location>
        <begin position="50"/>
        <end position="97"/>
    </location>
</feature>
<dbReference type="Pfam" id="PF00441">
    <property type="entry name" value="Acyl-CoA_dh_1"/>
    <property type="match status" value="1"/>
</dbReference>
<dbReference type="GO" id="GO:0016627">
    <property type="term" value="F:oxidoreductase activity, acting on the CH-CH group of donors"/>
    <property type="evidence" value="ECO:0007669"/>
    <property type="project" value="InterPro"/>
</dbReference>
<protein>
    <submittedName>
        <fullName evidence="3">Acyl-CoA dehydrogenase type 2</fullName>
    </submittedName>
</protein>
<dbReference type="AlphaFoldDB" id="T0Z0D0"/>
<dbReference type="InterPro" id="IPR009075">
    <property type="entry name" value="AcylCo_DH/oxidase_C"/>
</dbReference>
<evidence type="ECO:0000313" key="3">
    <source>
        <dbReference type="EMBL" id="EQD37612.1"/>
    </source>
</evidence>
<name>T0Z0D0_9ZZZZ</name>
<comment type="caution">
    <text evidence="3">The sequence shown here is derived from an EMBL/GenBank/DDBJ whole genome shotgun (WGS) entry which is preliminary data.</text>
</comment>
<dbReference type="InterPro" id="IPR036250">
    <property type="entry name" value="AcylCo_DH-like_C"/>
</dbReference>
<evidence type="ECO:0000259" key="2">
    <source>
        <dbReference type="Pfam" id="PF00441"/>
    </source>
</evidence>
<reference evidence="3" key="2">
    <citation type="journal article" date="2014" name="ISME J.">
        <title>Microbial stratification in low pH oxic and suboxic macroscopic growths along an acid mine drainage.</title>
        <authorList>
            <person name="Mendez-Garcia C."/>
            <person name="Mesa V."/>
            <person name="Sprenger R.R."/>
            <person name="Richter M."/>
            <person name="Diez M.S."/>
            <person name="Solano J."/>
            <person name="Bargiela R."/>
            <person name="Golyshina O.V."/>
            <person name="Manteca A."/>
            <person name="Ramos J.L."/>
            <person name="Gallego J.R."/>
            <person name="Llorente I."/>
            <person name="Martins Dos Santos V.A."/>
            <person name="Jensen O.N."/>
            <person name="Pelaez A.I."/>
            <person name="Sanchez J."/>
            <person name="Ferrer M."/>
        </authorList>
    </citation>
    <scope>NUCLEOTIDE SEQUENCE</scope>
</reference>
<dbReference type="Gene3D" id="1.20.140.10">
    <property type="entry name" value="Butyryl-CoA Dehydrogenase, subunit A, domain 3"/>
    <property type="match status" value="1"/>
</dbReference>
<gene>
    <name evidence="3" type="ORF">B1A_17484</name>
</gene>
<dbReference type="EMBL" id="AUZX01012857">
    <property type="protein sequence ID" value="EQD37612.1"/>
    <property type="molecule type" value="Genomic_DNA"/>
</dbReference>
<sequence>MPGNAVPLAQASAQLQTLQHHWLGVAAEFDGLEAPGAPGRGALNTIGWALKLNHLKVASSEAAPRIVHHALQIAGILGYKNDSPYSVARHYRDVLSAPLMVSNGRILAKNASMLLVYQET</sequence>